<evidence type="ECO:0000259" key="9">
    <source>
        <dbReference type="PROSITE" id="PS50093"/>
    </source>
</evidence>
<dbReference type="Pfam" id="PF13620">
    <property type="entry name" value="CarboxypepD_reg"/>
    <property type="match status" value="1"/>
</dbReference>
<dbReference type="InterPro" id="IPR000601">
    <property type="entry name" value="PKD_dom"/>
</dbReference>
<dbReference type="Pfam" id="PF09136">
    <property type="entry name" value="Glucodextran_B"/>
    <property type="match status" value="1"/>
</dbReference>
<keyword evidence="2 5" id="KW-0645">Protease</keyword>
<comment type="caution">
    <text evidence="11">The sequence shown here is derived from an EMBL/GenBank/DDBJ whole genome shotgun (WGS) entry which is preliminary data.</text>
</comment>
<evidence type="ECO:0000259" key="8">
    <source>
        <dbReference type="PROSITE" id="PS50060"/>
    </source>
</evidence>
<dbReference type="Pfam" id="PF18911">
    <property type="entry name" value="PKD_4"/>
    <property type="match status" value="1"/>
</dbReference>
<comment type="similarity">
    <text evidence="1 5">Belongs to the peptidase S8 family.</text>
</comment>
<dbReference type="Gene3D" id="2.60.120.200">
    <property type="match status" value="1"/>
</dbReference>
<feature type="chain" id="PRO_5045103960" evidence="7">
    <location>
        <begin position="29"/>
        <end position="1846"/>
    </location>
</feature>
<feature type="domain" description="PKD" evidence="9">
    <location>
        <begin position="1764"/>
        <end position="1846"/>
    </location>
</feature>
<evidence type="ECO:0000313" key="12">
    <source>
        <dbReference type="Proteomes" id="UP001597262"/>
    </source>
</evidence>
<name>A0ABW3RRH3_9BACL</name>
<feature type="region of interest" description="Disordered" evidence="6">
    <location>
        <begin position="952"/>
        <end position="987"/>
    </location>
</feature>
<feature type="active site" description="Charge relay system" evidence="5">
    <location>
        <position position="281"/>
    </location>
</feature>
<keyword evidence="12" id="KW-1185">Reference proteome</keyword>
<protein>
    <submittedName>
        <fullName evidence="11">S8 family serine peptidase</fullName>
    </submittedName>
</protein>
<gene>
    <name evidence="11" type="ORF">ACFQ3W_01870</name>
</gene>
<dbReference type="SUPFAM" id="SSF52743">
    <property type="entry name" value="Subtilisin-like"/>
    <property type="match status" value="1"/>
</dbReference>
<dbReference type="Pfam" id="PF20773">
    <property type="entry name" value="InhA-like_MAM"/>
    <property type="match status" value="2"/>
</dbReference>
<dbReference type="Gene3D" id="2.60.120.260">
    <property type="entry name" value="Galactose-binding domain-like"/>
    <property type="match status" value="1"/>
</dbReference>
<dbReference type="InterPro" id="IPR050131">
    <property type="entry name" value="Peptidase_S8_subtilisin-like"/>
</dbReference>
<proteinExistence type="inferred from homology"/>
<evidence type="ECO:0000256" key="7">
    <source>
        <dbReference type="SAM" id="SignalP"/>
    </source>
</evidence>
<dbReference type="Gene3D" id="2.60.40.1120">
    <property type="entry name" value="Carboxypeptidase-like, regulatory domain"/>
    <property type="match status" value="2"/>
</dbReference>
<dbReference type="PANTHER" id="PTHR43806">
    <property type="entry name" value="PEPTIDASE S8"/>
    <property type="match status" value="1"/>
</dbReference>
<keyword evidence="7" id="KW-0732">Signal</keyword>
<dbReference type="EMBL" id="JBHTLM010000001">
    <property type="protein sequence ID" value="MFD1175057.1"/>
    <property type="molecule type" value="Genomic_DNA"/>
</dbReference>
<dbReference type="PANTHER" id="PTHR43806:SF67">
    <property type="entry name" value="EGF-LIKE DOMAIN-CONTAINING PROTEIN"/>
    <property type="match status" value="1"/>
</dbReference>
<dbReference type="InterPro" id="IPR023828">
    <property type="entry name" value="Peptidase_S8_Ser-AS"/>
</dbReference>
<dbReference type="SUPFAM" id="SSF49299">
    <property type="entry name" value="PKD domain"/>
    <property type="match status" value="1"/>
</dbReference>
<dbReference type="InterPro" id="IPR008969">
    <property type="entry name" value="CarboxyPept-like_regulatory"/>
</dbReference>
<organism evidence="11 12">
    <name type="scientific">Paenibacillus puldeungensis</name>
    <dbReference type="NCBI Taxonomy" id="696536"/>
    <lineage>
        <taxon>Bacteria</taxon>
        <taxon>Bacillati</taxon>
        <taxon>Bacillota</taxon>
        <taxon>Bacilli</taxon>
        <taxon>Bacillales</taxon>
        <taxon>Paenibacillaceae</taxon>
        <taxon>Paenibacillus</taxon>
    </lineage>
</organism>
<dbReference type="InterPro" id="IPR036116">
    <property type="entry name" value="FN3_sf"/>
</dbReference>
<keyword evidence="4 5" id="KW-0720">Serine protease</keyword>
<dbReference type="PROSITE" id="PS51892">
    <property type="entry name" value="SUBTILASE"/>
    <property type="match status" value="1"/>
</dbReference>
<reference evidence="12" key="1">
    <citation type="journal article" date="2019" name="Int. J. Syst. Evol. Microbiol.">
        <title>The Global Catalogue of Microorganisms (GCM) 10K type strain sequencing project: providing services to taxonomists for standard genome sequencing and annotation.</title>
        <authorList>
            <consortium name="The Broad Institute Genomics Platform"/>
            <consortium name="The Broad Institute Genome Sequencing Center for Infectious Disease"/>
            <person name="Wu L."/>
            <person name="Ma J."/>
        </authorList>
    </citation>
    <scope>NUCLEOTIDE SEQUENCE [LARGE SCALE GENOMIC DNA]</scope>
    <source>
        <strain evidence="12">CCUG 59189</strain>
    </source>
</reference>
<dbReference type="InterPro" id="IPR013320">
    <property type="entry name" value="ConA-like_dom_sf"/>
</dbReference>
<dbReference type="Gene3D" id="3.40.50.200">
    <property type="entry name" value="Peptidase S8/S53 domain"/>
    <property type="match status" value="1"/>
</dbReference>
<evidence type="ECO:0000256" key="5">
    <source>
        <dbReference type="PROSITE-ProRule" id="PRU01240"/>
    </source>
</evidence>
<dbReference type="RefSeq" id="WP_379316028.1">
    <property type="nucleotide sequence ID" value="NZ_JBHTLM010000001.1"/>
</dbReference>
<keyword evidence="3 5" id="KW-0378">Hydrolase</keyword>
<dbReference type="SMART" id="SM00089">
    <property type="entry name" value="PKD"/>
    <property type="match status" value="2"/>
</dbReference>
<dbReference type="SUPFAM" id="SSF49265">
    <property type="entry name" value="Fibronectin type III"/>
    <property type="match status" value="1"/>
</dbReference>
<dbReference type="PROSITE" id="PS00138">
    <property type="entry name" value="SUBTILASE_SER"/>
    <property type="match status" value="1"/>
</dbReference>
<feature type="region of interest" description="Disordered" evidence="6">
    <location>
        <begin position="201"/>
        <end position="247"/>
    </location>
</feature>
<dbReference type="InterPro" id="IPR036852">
    <property type="entry name" value="Peptidase_S8/S53_dom_sf"/>
</dbReference>
<dbReference type="SUPFAM" id="SSF49464">
    <property type="entry name" value="Carboxypeptidase regulatory domain-like"/>
    <property type="match status" value="2"/>
</dbReference>
<dbReference type="Gene3D" id="2.60.40.10">
    <property type="entry name" value="Immunoglobulins"/>
    <property type="match status" value="4"/>
</dbReference>
<dbReference type="InterPro" id="IPR003961">
    <property type="entry name" value="FN3_dom"/>
</dbReference>
<sequence length="1846" mass="195131">MINLSRFRKRFSLGMSILLVLTFAPATYADNAGSSGKISLKSSSPQLAGAKIDPKLTKQFKQDEYVTYLVKMKEQANTASVAKASLQKAKLEKVTPAAAKLNARTSVISALRETASSSQSSLDQYLQQAKKSGDVKEYKSYFIVNAMAVTSTKEVLDQIALLPEVEKILPNEERFLHKVEIDKSTAKSGTATRAAGPAVVAPTAGSAAKPAVTPSTGSTAAPAITPSTPPAADKSGAKDAAGSAPAVTKPNSIEWNIAQINAPEVWSKGIDGTGIVVANLDTGVEYTHPALRAKWRGFDASGNVVNPELSWYDPHSHASLPADTHGHGTHTMGTMVGSEPNGSNQIGVAPGAKWIAVRIFNPSTTDAIILDGGQWLLAPVDKNGNLHPELAPDVVNNSWGGGPGLDEWYRPVVQAWRDAQIFPEFSAGNVDENNPGGPGSVANPANYPESYATGATDINRNLADFSLRGPSPYNETKPEVSAPGVNIRSSVPGGIYEGGWNGTSMAGPHTTALAALLLQANSSLTVDQLEDIISSTATPRTDSQYPNSPNNGYGHGIINAFDAVSSVLQGLGTVSGKVVTAGEDLQEPVLEHTSPAFVYEGFDVTLTAHVSDDVAVTSVEFYAREKGNSHYLLLPTKRVSGTSKDGIYEATVPAFLLSTTGLEYYIRVNDFGNNGFDSKPYSLEVSSGVKPGYTQNFETDSTGFTTGGTGNTWAWGKPVSGPGSAHSGEKVFATNLTGTYSSAANSFLLAPPIDLTNSPKGALLSFKQWYDLENNVDKGTVYIASESSQYAFTPYATFTGTSEGWKTQYIDLRPFAGQRVYVQFNLTSDNSVQKAGWYLDDITLQAPDAVAPAAPGDLTGSVNFAGSAVLSWSPSADEDVKQYTVYRSTTSGSGYEAIGTTTATTLTDANTQNDTTYHYAVTATDYSGNESAKSREVALTISRPASLFSDDFEGDSDNGWTHSGTKDEWERGVPKAPGPSNAVSGTNVWGTDLDGTYEGSANYSLVSPVINLATANNVTLAFDQWFEIEGGYDYGYVELTSDGGATWTELGKFSHSTNGKQWSPVYYNLDAYAGKQVQVRFRLTSDSSVVKAGWYIDNVQVLNASAPQKAVTKNMITEIDVNKSKPAEQGPAFKLTQTSKSEFNEAVDTTAKTDDIGVSSLPASATVTVLETGRSVKTDPATGRYSLNHAAGNFTLKAEAYGYYPQTLPVTISDKVNTKANFNLQAIPKGQIVGTITDERSGEPIAGATVTVVEDATIAPKQSGADGSFTLEVLEGTYTLSVAAKDYYGKTLTVTVPGNGTAETPVQLKPFIGFPGEIGYDDGTPENAFSFNAANNAWAVRMTPESEASQVTGASFRFWNTEWPVPGGTAFQYAVFDASGPDGSPGRQLAGPFNGTALRNNQWTTVELPEPVTVKGDFYIVYIQTQAGTAAPGLATDTNGTNALRSWQRASGVWSLTAKEEGNFMIRAVVRYPVGAPVITSPKSGSVTNQTNITVTGTSPANDATVKLYNGTEAAGTGTVQNGQFSIPTELHAGVNELSVEILVNGKASDRSLPITVKLDNVAPTLEVITPVDGTRTNSEVVNVTGTTSDEFLRSLTVNGQQVTLGSGGSFAYRLLVSAGENHIAVTATDEAGNETTVTRAVYVDQELPAITNLTPAEDVRLTAGEQLKVSFDSLPGLTAAFRIELPLSLTGGRGNGIPMTETAPGHYEGTYPTPASLVLDGGLIVVTVQDEAGNKAELEAPGRLFVTAPGGDPGTDPGDKNVAPTAIIKADNQGKKKKNIEFDARRSSDQDGTIVSYRWDFGDGDSDSGAKVKHRFDNIGSYTVTLTVTDDDGAVSTAVHTIIIK</sequence>
<dbReference type="Proteomes" id="UP001597262">
    <property type="component" value="Unassembled WGS sequence"/>
</dbReference>
<dbReference type="CDD" id="cd00146">
    <property type="entry name" value="PKD"/>
    <property type="match status" value="1"/>
</dbReference>
<dbReference type="InterPro" id="IPR015500">
    <property type="entry name" value="Peptidase_S8_subtilisin-rel"/>
</dbReference>
<dbReference type="Pfam" id="PF00082">
    <property type="entry name" value="Peptidase_S8"/>
    <property type="match status" value="1"/>
</dbReference>
<dbReference type="SUPFAM" id="SSF49899">
    <property type="entry name" value="Concanavalin A-like lectins/glucanases"/>
    <property type="match status" value="2"/>
</dbReference>
<feature type="domain" description="MAM" evidence="8">
    <location>
        <begin position="693"/>
        <end position="844"/>
    </location>
</feature>
<feature type="active site" description="Charge relay system" evidence="5">
    <location>
        <position position="504"/>
    </location>
</feature>
<dbReference type="InterPro" id="IPR022409">
    <property type="entry name" value="PKD/Chitinase_dom"/>
</dbReference>
<evidence type="ECO:0000256" key="1">
    <source>
        <dbReference type="ARBA" id="ARBA00011073"/>
    </source>
</evidence>
<accession>A0ABW3RRH3</accession>
<dbReference type="Pfam" id="PF05922">
    <property type="entry name" value="Inhibitor_I9"/>
    <property type="match status" value="1"/>
</dbReference>
<feature type="active site" description="Charge relay system" evidence="5">
    <location>
        <position position="327"/>
    </location>
</feature>
<dbReference type="InterPro" id="IPR010259">
    <property type="entry name" value="S8pro/Inhibitor_I9"/>
</dbReference>
<dbReference type="InterPro" id="IPR035986">
    <property type="entry name" value="PKD_dom_sf"/>
</dbReference>
<dbReference type="InterPro" id="IPR013783">
    <property type="entry name" value="Ig-like_fold"/>
</dbReference>
<evidence type="ECO:0000256" key="4">
    <source>
        <dbReference type="ARBA" id="ARBA00022825"/>
    </source>
</evidence>
<evidence type="ECO:0000256" key="6">
    <source>
        <dbReference type="SAM" id="MobiDB-lite"/>
    </source>
</evidence>
<feature type="signal peptide" evidence="7">
    <location>
        <begin position="1"/>
        <end position="28"/>
    </location>
</feature>
<dbReference type="PROSITE" id="PS50093">
    <property type="entry name" value="PKD"/>
    <property type="match status" value="1"/>
</dbReference>
<feature type="compositionally biased region" description="Basic and acidic residues" evidence="6">
    <location>
        <begin position="964"/>
        <end position="973"/>
    </location>
</feature>
<evidence type="ECO:0000256" key="2">
    <source>
        <dbReference type="ARBA" id="ARBA00022670"/>
    </source>
</evidence>
<evidence type="ECO:0000313" key="11">
    <source>
        <dbReference type="EMBL" id="MFD1175057.1"/>
    </source>
</evidence>
<dbReference type="PRINTS" id="PR00723">
    <property type="entry name" value="SUBTILISIN"/>
</dbReference>
<feature type="compositionally biased region" description="Low complexity" evidence="6">
    <location>
        <begin position="201"/>
        <end position="246"/>
    </location>
</feature>
<feature type="domain" description="Fibronectin type-III" evidence="10">
    <location>
        <begin position="854"/>
        <end position="945"/>
    </location>
</feature>
<dbReference type="NCBIfam" id="NF038128">
    <property type="entry name" value="choice_anch_J"/>
    <property type="match status" value="1"/>
</dbReference>
<evidence type="ECO:0000259" key="10">
    <source>
        <dbReference type="PROSITE" id="PS50853"/>
    </source>
</evidence>
<evidence type="ECO:0000256" key="3">
    <source>
        <dbReference type="ARBA" id="ARBA00022801"/>
    </source>
</evidence>
<dbReference type="PROSITE" id="PS50853">
    <property type="entry name" value="FN3"/>
    <property type="match status" value="1"/>
</dbReference>
<dbReference type="InterPro" id="IPR000998">
    <property type="entry name" value="MAM_dom"/>
</dbReference>
<dbReference type="InterPro" id="IPR000209">
    <property type="entry name" value="Peptidase_S8/S53_dom"/>
</dbReference>
<dbReference type="PROSITE" id="PS50060">
    <property type="entry name" value="MAM_2"/>
    <property type="match status" value="1"/>
</dbReference>
<dbReference type="SMART" id="SM00060">
    <property type="entry name" value="FN3"/>
    <property type="match status" value="1"/>
</dbReference>